<feature type="transmembrane region" description="Helical" evidence="2">
    <location>
        <begin position="160"/>
        <end position="185"/>
    </location>
</feature>
<keyword evidence="1 2" id="KW-0472">Membrane</keyword>
<organism evidence="4 5">
    <name type="scientific">Halopelagius longus</name>
    <dbReference type="NCBI Taxonomy" id="1236180"/>
    <lineage>
        <taxon>Archaea</taxon>
        <taxon>Methanobacteriati</taxon>
        <taxon>Methanobacteriota</taxon>
        <taxon>Stenosarchaea group</taxon>
        <taxon>Halobacteria</taxon>
        <taxon>Halobacteriales</taxon>
        <taxon>Haloferacaceae</taxon>
    </lineage>
</organism>
<dbReference type="InterPro" id="IPR003784">
    <property type="entry name" value="BioY"/>
</dbReference>
<dbReference type="OrthoDB" id="50443at2157"/>
<dbReference type="GO" id="GO:0005886">
    <property type="term" value="C:plasma membrane"/>
    <property type="evidence" value="ECO:0007669"/>
    <property type="project" value="UniProtKB-SubCell"/>
</dbReference>
<evidence type="ECO:0000313" key="6">
    <source>
        <dbReference type="Proteomes" id="UP000255421"/>
    </source>
</evidence>
<reference evidence="5" key="1">
    <citation type="submission" date="2016-10" db="EMBL/GenBank/DDBJ databases">
        <authorList>
            <person name="Varghese N."/>
            <person name="Submissions S."/>
        </authorList>
    </citation>
    <scope>NUCLEOTIDE SEQUENCE [LARGE SCALE GENOMIC DNA]</scope>
    <source>
        <strain evidence="5">CGMCC 1.12397</strain>
    </source>
</reference>
<keyword evidence="2" id="KW-1133">Transmembrane helix</keyword>
<dbReference type="RefSeq" id="WP_092538287.1">
    <property type="nucleotide sequence ID" value="NZ_FNKQ01000003.1"/>
</dbReference>
<reference evidence="3 6" key="3">
    <citation type="submission" date="2018-07" db="EMBL/GenBank/DDBJ databases">
        <title>Genome sequence of extremly halophilic archaeon Halopelagius longus strain BC12-B1.</title>
        <authorList>
            <person name="Zhang X."/>
        </authorList>
    </citation>
    <scope>NUCLEOTIDE SEQUENCE [LARGE SCALE GENOMIC DNA]</scope>
    <source>
        <strain evidence="3 6">BC12-B1</strain>
    </source>
</reference>
<proteinExistence type="inferred from homology"/>
<dbReference type="PIRSF" id="PIRSF016661">
    <property type="entry name" value="BioY"/>
    <property type="match status" value="1"/>
</dbReference>
<feature type="transmembrane region" description="Helical" evidence="2">
    <location>
        <begin position="47"/>
        <end position="65"/>
    </location>
</feature>
<evidence type="ECO:0000313" key="4">
    <source>
        <dbReference type="EMBL" id="SDQ85013.1"/>
    </source>
</evidence>
<evidence type="ECO:0000313" key="5">
    <source>
        <dbReference type="Proteomes" id="UP000199289"/>
    </source>
</evidence>
<dbReference type="GO" id="GO:0015225">
    <property type="term" value="F:biotin transmembrane transporter activity"/>
    <property type="evidence" value="ECO:0007669"/>
    <property type="project" value="UniProtKB-UniRule"/>
</dbReference>
<dbReference type="EMBL" id="QQST01000001">
    <property type="protein sequence ID" value="RDI71650.1"/>
    <property type="molecule type" value="Genomic_DNA"/>
</dbReference>
<accession>A0A1H1E8J7</accession>
<dbReference type="PANTHER" id="PTHR34295">
    <property type="entry name" value="BIOTIN TRANSPORTER BIOY"/>
    <property type="match status" value="1"/>
</dbReference>
<comment type="subcellular location">
    <subcellularLocation>
        <location evidence="1">Cell membrane</location>
        <topology evidence="1">Multi-pass membrane protein</topology>
    </subcellularLocation>
</comment>
<dbReference type="Proteomes" id="UP000255421">
    <property type="component" value="Unassembled WGS sequence"/>
</dbReference>
<keyword evidence="1" id="KW-1003">Cell membrane</keyword>
<feature type="transmembrane region" description="Helical" evidence="2">
    <location>
        <begin position="134"/>
        <end position="154"/>
    </location>
</feature>
<gene>
    <name evidence="3" type="ORF">DWB78_07880</name>
    <name evidence="4" type="ORF">SAMN05216278_2785</name>
</gene>
<reference evidence="4" key="2">
    <citation type="submission" date="2016-10" db="EMBL/GenBank/DDBJ databases">
        <authorList>
            <person name="de Groot N.N."/>
        </authorList>
    </citation>
    <scope>NUCLEOTIDE SEQUENCE [LARGE SCALE GENOMIC DNA]</scope>
    <source>
        <strain evidence="4">CGMCC 1.12397</strain>
    </source>
</reference>
<keyword evidence="2" id="KW-0812">Transmembrane</keyword>
<sequence>MATETESVELVGDESARNIARAVLFAAVTSATAPVDLVHPLVPNVPITLQTLWVFLAGVVLGPLWAGVSFVLYAVGGAIGLPVFAGGSSGLGVILGPTGGFIVSYPVAASVVGLVAHGTGNLSAPGDIPLPRVVAAMVAGSAVIYAIGTVGFSVVQGIGLLAAVSAVVVPFLPVAAVKIAVAAAVTRSDAIVAR</sequence>
<comment type="similarity">
    <text evidence="1">Belongs to the BioY family.</text>
</comment>
<dbReference type="Pfam" id="PF02632">
    <property type="entry name" value="BioY"/>
    <property type="match status" value="1"/>
</dbReference>
<feature type="transmembrane region" description="Helical" evidence="2">
    <location>
        <begin position="72"/>
        <end position="95"/>
    </location>
</feature>
<evidence type="ECO:0000256" key="2">
    <source>
        <dbReference type="SAM" id="Phobius"/>
    </source>
</evidence>
<dbReference type="Gene3D" id="1.10.1760.20">
    <property type="match status" value="1"/>
</dbReference>
<evidence type="ECO:0000256" key="1">
    <source>
        <dbReference type="PIRNR" id="PIRNR016661"/>
    </source>
</evidence>
<keyword evidence="6" id="KW-1185">Reference proteome</keyword>
<dbReference type="AlphaFoldDB" id="A0A1H1E8J7"/>
<protein>
    <submittedName>
        <fullName evidence="4">Biotin transport system substrate-specific component</fullName>
    </submittedName>
    <submittedName>
        <fullName evidence="3">Biotin transporter BioY</fullName>
    </submittedName>
</protein>
<dbReference type="EMBL" id="FNKQ01000003">
    <property type="protein sequence ID" value="SDQ85013.1"/>
    <property type="molecule type" value="Genomic_DNA"/>
</dbReference>
<name>A0A1H1E8J7_9EURY</name>
<dbReference type="PANTHER" id="PTHR34295:SF1">
    <property type="entry name" value="BIOTIN TRANSPORTER BIOY"/>
    <property type="match status" value="1"/>
</dbReference>
<evidence type="ECO:0000313" key="3">
    <source>
        <dbReference type="EMBL" id="RDI71650.1"/>
    </source>
</evidence>
<dbReference type="Proteomes" id="UP000199289">
    <property type="component" value="Unassembled WGS sequence"/>
</dbReference>
<keyword evidence="1" id="KW-0813">Transport</keyword>